<feature type="domain" description="RING-CH-type" evidence="6">
    <location>
        <begin position="145"/>
        <end position="221"/>
    </location>
</feature>
<dbReference type="AlphaFoldDB" id="A0AAU9JX43"/>
<dbReference type="Pfam" id="PF12906">
    <property type="entry name" value="RINGv"/>
    <property type="match status" value="1"/>
</dbReference>
<dbReference type="SMART" id="SM00240">
    <property type="entry name" value="FHA"/>
    <property type="match status" value="1"/>
</dbReference>
<dbReference type="InterPro" id="IPR011016">
    <property type="entry name" value="Znf_RING-CH"/>
</dbReference>
<feature type="region of interest" description="Disordered" evidence="4">
    <location>
        <begin position="125"/>
        <end position="144"/>
    </location>
</feature>
<organism evidence="7 8">
    <name type="scientific">Blepharisma stoltei</name>
    <dbReference type="NCBI Taxonomy" id="1481888"/>
    <lineage>
        <taxon>Eukaryota</taxon>
        <taxon>Sar</taxon>
        <taxon>Alveolata</taxon>
        <taxon>Ciliophora</taxon>
        <taxon>Postciliodesmatophora</taxon>
        <taxon>Heterotrichea</taxon>
        <taxon>Heterotrichida</taxon>
        <taxon>Blepharismidae</taxon>
        <taxon>Blepharisma</taxon>
    </lineage>
</organism>
<dbReference type="PANTHER" id="PTHR46210">
    <property type="entry name" value="FHA DOMAIN-CONTAINING PROTEIN"/>
    <property type="match status" value="1"/>
</dbReference>
<evidence type="ECO:0000259" key="5">
    <source>
        <dbReference type="PROSITE" id="PS50006"/>
    </source>
</evidence>
<evidence type="ECO:0000256" key="1">
    <source>
        <dbReference type="ARBA" id="ARBA00022723"/>
    </source>
</evidence>
<dbReference type="CDD" id="cd16495">
    <property type="entry name" value="RING_CH-C4HC3_MARCH"/>
    <property type="match status" value="1"/>
</dbReference>
<evidence type="ECO:0000256" key="3">
    <source>
        <dbReference type="ARBA" id="ARBA00022833"/>
    </source>
</evidence>
<keyword evidence="8" id="KW-1185">Reference proteome</keyword>
<dbReference type="CDD" id="cd00060">
    <property type="entry name" value="FHA"/>
    <property type="match status" value="1"/>
</dbReference>
<dbReference type="EMBL" id="CAJZBQ010000053">
    <property type="protein sequence ID" value="CAG9331411.1"/>
    <property type="molecule type" value="Genomic_DNA"/>
</dbReference>
<name>A0AAU9JX43_9CILI</name>
<evidence type="ECO:0000313" key="8">
    <source>
        <dbReference type="Proteomes" id="UP001162131"/>
    </source>
</evidence>
<keyword evidence="1" id="KW-0479">Metal-binding</keyword>
<sequence>MKTPQQIIMKTMTWARDSHNLFDYESRSCHKKKLMASNPCNIIRCDTEVDLISDFTDISRLAPHSQILATVSQRNGIFYLSSEQSEPIWMIVRSLKTSEGSGVLLKQGDVIKLGRIVYRIKQLSTGSSDSSSDQTQESEDECEIPNEHETTTCRICFGESEGSENPLISPCSCTGSVKFIHLRCLQRWLLSRVSTRSGENTCCYQWKSMDCEICKKNYPFSLDVQGKEKELFQVEKSDLPRIVIEGADDGKGASKAVYVVTFSENSTVKLGRGHECEVRISDISVSRCHATIHFNNGNFTIEDNNSKFGTLLQVNDPLPLLANSAIALQAGRTVIAVSLKGDESVAYENSLDRLPAHKRSL</sequence>
<dbReference type="Pfam" id="PF00498">
    <property type="entry name" value="FHA"/>
    <property type="match status" value="1"/>
</dbReference>
<comment type="caution">
    <text evidence="7">The sequence shown here is derived from an EMBL/GenBank/DDBJ whole genome shotgun (WGS) entry which is preliminary data.</text>
</comment>
<proteinExistence type="predicted"/>
<dbReference type="SUPFAM" id="SSF57850">
    <property type="entry name" value="RING/U-box"/>
    <property type="match status" value="1"/>
</dbReference>
<accession>A0AAU9JX43</accession>
<protein>
    <submittedName>
        <fullName evidence="7">Uncharacterized protein</fullName>
    </submittedName>
</protein>
<evidence type="ECO:0000259" key="6">
    <source>
        <dbReference type="PROSITE" id="PS51292"/>
    </source>
</evidence>
<dbReference type="Gene3D" id="2.60.200.20">
    <property type="match status" value="1"/>
</dbReference>
<dbReference type="InterPro" id="IPR013083">
    <property type="entry name" value="Znf_RING/FYVE/PHD"/>
</dbReference>
<evidence type="ECO:0000256" key="2">
    <source>
        <dbReference type="ARBA" id="ARBA00022771"/>
    </source>
</evidence>
<dbReference type="Proteomes" id="UP001162131">
    <property type="component" value="Unassembled WGS sequence"/>
</dbReference>
<evidence type="ECO:0000256" key="4">
    <source>
        <dbReference type="SAM" id="MobiDB-lite"/>
    </source>
</evidence>
<gene>
    <name evidence="7" type="ORF">BSTOLATCC_MIC53481</name>
</gene>
<dbReference type="InterPro" id="IPR008984">
    <property type="entry name" value="SMAD_FHA_dom_sf"/>
</dbReference>
<dbReference type="PANTHER" id="PTHR46210:SF1">
    <property type="entry name" value="FHA DOMAIN-CONTAINING PROTEIN"/>
    <property type="match status" value="1"/>
</dbReference>
<dbReference type="GO" id="GO:0008270">
    <property type="term" value="F:zinc ion binding"/>
    <property type="evidence" value="ECO:0007669"/>
    <property type="project" value="UniProtKB-KW"/>
</dbReference>
<keyword evidence="2" id="KW-0863">Zinc-finger</keyword>
<evidence type="ECO:0000313" key="7">
    <source>
        <dbReference type="EMBL" id="CAG9331411.1"/>
    </source>
</evidence>
<feature type="compositionally biased region" description="Low complexity" evidence="4">
    <location>
        <begin position="125"/>
        <end position="135"/>
    </location>
</feature>
<feature type="domain" description="FHA" evidence="5">
    <location>
        <begin position="268"/>
        <end position="313"/>
    </location>
</feature>
<dbReference type="SMART" id="SM00744">
    <property type="entry name" value="RINGv"/>
    <property type="match status" value="1"/>
</dbReference>
<dbReference type="SUPFAM" id="SSF49879">
    <property type="entry name" value="SMAD/FHA domain"/>
    <property type="match status" value="1"/>
</dbReference>
<keyword evidence="3" id="KW-0862">Zinc</keyword>
<dbReference type="PROSITE" id="PS51292">
    <property type="entry name" value="ZF_RING_CH"/>
    <property type="match status" value="1"/>
</dbReference>
<dbReference type="Gene3D" id="3.30.40.10">
    <property type="entry name" value="Zinc/RING finger domain, C3HC4 (zinc finger)"/>
    <property type="match status" value="1"/>
</dbReference>
<dbReference type="PROSITE" id="PS50006">
    <property type="entry name" value="FHA_DOMAIN"/>
    <property type="match status" value="1"/>
</dbReference>
<reference evidence="7" key="1">
    <citation type="submission" date="2021-09" db="EMBL/GenBank/DDBJ databases">
        <authorList>
            <consortium name="AG Swart"/>
            <person name="Singh M."/>
            <person name="Singh A."/>
            <person name="Seah K."/>
            <person name="Emmerich C."/>
        </authorList>
    </citation>
    <scope>NUCLEOTIDE SEQUENCE</scope>
    <source>
        <strain evidence="7">ATCC30299</strain>
    </source>
</reference>
<dbReference type="InterPro" id="IPR000253">
    <property type="entry name" value="FHA_dom"/>
</dbReference>